<dbReference type="Gene3D" id="2.60.120.260">
    <property type="entry name" value="Galactose-binding domain-like"/>
    <property type="match status" value="1"/>
</dbReference>
<dbReference type="Pfam" id="PF07738">
    <property type="entry name" value="Sad1_UNC"/>
    <property type="match status" value="1"/>
</dbReference>
<dbReference type="PANTHER" id="PTHR12911:SF8">
    <property type="entry name" value="KLAROID PROTEIN-RELATED"/>
    <property type="match status" value="1"/>
</dbReference>
<dbReference type="RefSeq" id="XP_010276887.1">
    <property type="nucleotide sequence ID" value="XM_010278585.2"/>
</dbReference>
<comment type="subcellular location">
    <subcellularLocation>
        <location evidence="1">Membrane</location>
    </subcellularLocation>
</comment>
<keyword evidence="8" id="KW-1185">Reference proteome</keyword>
<dbReference type="PANTHER" id="PTHR12911">
    <property type="entry name" value="SAD1/UNC-84-LIKE PROTEIN-RELATED"/>
    <property type="match status" value="1"/>
</dbReference>
<protein>
    <submittedName>
        <fullName evidence="9 10">Protein SAD1/UNC-84 domain protein 1-like isoform X1</fullName>
    </submittedName>
</protein>
<keyword evidence="5" id="KW-0175">Coiled coil</keyword>
<dbReference type="OMA" id="VNAKPWV"/>
<dbReference type="PROSITE" id="PS51469">
    <property type="entry name" value="SUN"/>
    <property type="match status" value="1"/>
</dbReference>
<feature type="transmembrane region" description="Helical" evidence="6">
    <location>
        <begin position="109"/>
        <end position="130"/>
    </location>
</feature>
<dbReference type="GeneID" id="104611507"/>
<dbReference type="OrthoDB" id="342281at2759"/>
<reference evidence="9 10" key="1">
    <citation type="submission" date="2025-04" db="UniProtKB">
        <authorList>
            <consortium name="RefSeq"/>
        </authorList>
    </citation>
    <scope>IDENTIFICATION</scope>
</reference>
<proteinExistence type="predicted"/>
<dbReference type="STRING" id="4432.A0A1U8BAX6"/>
<dbReference type="GO" id="GO:0043495">
    <property type="term" value="F:protein-membrane adaptor activity"/>
    <property type="evidence" value="ECO:0000318"/>
    <property type="project" value="GO_Central"/>
</dbReference>
<evidence type="ECO:0000313" key="10">
    <source>
        <dbReference type="RefSeq" id="XP_010276887.1"/>
    </source>
</evidence>
<keyword evidence="4 6" id="KW-0472">Membrane</keyword>
<dbReference type="InterPro" id="IPR045119">
    <property type="entry name" value="SUN1-5"/>
</dbReference>
<dbReference type="AlphaFoldDB" id="A0A1U8BAX6"/>
<dbReference type="GO" id="GO:0016020">
    <property type="term" value="C:membrane"/>
    <property type="evidence" value="ECO:0007669"/>
    <property type="project" value="UniProtKB-SubCell"/>
</dbReference>
<evidence type="ECO:0000313" key="8">
    <source>
        <dbReference type="Proteomes" id="UP000189703"/>
    </source>
</evidence>
<dbReference type="RefSeq" id="XP_010276886.1">
    <property type="nucleotide sequence ID" value="XM_010278584.2"/>
</dbReference>
<name>A0A1U8BAX6_NELNU</name>
<dbReference type="eggNOG" id="KOG2687">
    <property type="taxonomic scope" value="Eukaryota"/>
</dbReference>
<gene>
    <name evidence="9 10" type="primary">LOC104611507</name>
</gene>
<sequence>MSASTVAIAANPAVSNSPSLALASKPNARRRAVVVTEKKSGIEMVAEGAVSETGDEKGGNGKDLSHSIRGETVLEKPKDLLQSKRNLVNSTVSPRRTRKVVLKPEKPRWMTVVSIFTKNFVLLLVLLGLVQMIRKLALKNENSGIPQAGALDFEGRVAEVEEFVKTTTNMMQVQVDVLDKKIHKVEEKGNLLEGEVKKLEDRTDRLDASLQELRDTDFFPKEDFHKFADELKKSNSLKESYKQWSLDEIKAIAREIVRKEVEKHAADGLARVDYALASGGGMVVRHSEPYIPGSGRSWFLATGRNRVHSDAQKMLQPSFGEPGHCFPLAGSKGFVEIKLRTVIVPEAVTLEHVTKSVAYDRASAPRDCRISGWLQKRDIDPSSQEEKMFLLTEFTYDLDKSNAQTFNVDPTNSGAINFVRLDFTSNHGSLTHTCIYRLRVHGYEPDTIAALAMQS</sequence>
<evidence type="ECO:0000256" key="2">
    <source>
        <dbReference type="ARBA" id="ARBA00022692"/>
    </source>
</evidence>
<dbReference type="KEGG" id="nnu:104611507"/>
<evidence type="ECO:0000256" key="5">
    <source>
        <dbReference type="SAM" id="Coils"/>
    </source>
</evidence>
<accession>A0A1U8BAX6</accession>
<evidence type="ECO:0000256" key="3">
    <source>
        <dbReference type="ARBA" id="ARBA00022989"/>
    </source>
</evidence>
<evidence type="ECO:0000256" key="4">
    <source>
        <dbReference type="ARBA" id="ARBA00023136"/>
    </source>
</evidence>
<evidence type="ECO:0000256" key="6">
    <source>
        <dbReference type="SAM" id="Phobius"/>
    </source>
</evidence>
<evidence type="ECO:0000259" key="7">
    <source>
        <dbReference type="PROSITE" id="PS51469"/>
    </source>
</evidence>
<keyword evidence="3 6" id="KW-1133">Transmembrane helix</keyword>
<evidence type="ECO:0000256" key="1">
    <source>
        <dbReference type="ARBA" id="ARBA00004370"/>
    </source>
</evidence>
<dbReference type="InterPro" id="IPR012919">
    <property type="entry name" value="SUN_dom"/>
</dbReference>
<feature type="coiled-coil region" evidence="5">
    <location>
        <begin position="182"/>
        <end position="216"/>
    </location>
</feature>
<dbReference type="Proteomes" id="UP000189703">
    <property type="component" value="Unplaced"/>
</dbReference>
<feature type="domain" description="SUN" evidence="7">
    <location>
        <begin position="279"/>
        <end position="445"/>
    </location>
</feature>
<dbReference type="GO" id="GO:0005635">
    <property type="term" value="C:nuclear envelope"/>
    <property type="evidence" value="ECO:0000318"/>
    <property type="project" value="GO_Central"/>
</dbReference>
<keyword evidence="2 6" id="KW-0812">Transmembrane</keyword>
<organism evidence="8 9">
    <name type="scientific">Nelumbo nucifera</name>
    <name type="common">Sacred lotus</name>
    <dbReference type="NCBI Taxonomy" id="4432"/>
    <lineage>
        <taxon>Eukaryota</taxon>
        <taxon>Viridiplantae</taxon>
        <taxon>Streptophyta</taxon>
        <taxon>Embryophyta</taxon>
        <taxon>Tracheophyta</taxon>
        <taxon>Spermatophyta</taxon>
        <taxon>Magnoliopsida</taxon>
        <taxon>Proteales</taxon>
        <taxon>Nelumbonaceae</taxon>
        <taxon>Nelumbo</taxon>
    </lineage>
</organism>
<evidence type="ECO:0000313" key="9">
    <source>
        <dbReference type="RefSeq" id="XP_010276886.1"/>
    </source>
</evidence>